<keyword evidence="1" id="KW-0812">Transmembrane</keyword>
<protein>
    <recommendedName>
        <fullName evidence="3">DUF2339 domain-containing protein</fullName>
    </recommendedName>
</protein>
<gene>
    <name evidence="2" type="ORF">AVDCRST_MAG38-104</name>
</gene>
<dbReference type="PANTHER" id="PTHR38434">
    <property type="entry name" value="BLL2549 PROTEIN"/>
    <property type="match status" value="1"/>
</dbReference>
<keyword evidence="1" id="KW-0472">Membrane</keyword>
<dbReference type="PANTHER" id="PTHR38434:SF1">
    <property type="entry name" value="BLL2549 PROTEIN"/>
    <property type="match status" value="1"/>
</dbReference>
<keyword evidence="1" id="KW-1133">Transmembrane helix</keyword>
<name>A0A6J4R1G9_9ACTN</name>
<accession>A0A6J4R1G9</accession>
<feature type="transmembrane region" description="Helical" evidence="1">
    <location>
        <begin position="54"/>
        <end position="74"/>
    </location>
</feature>
<organism evidence="2">
    <name type="scientific">uncultured Solirubrobacteraceae bacterium</name>
    <dbReference type="NCBI Taxonomy" id="1162706"/>
    <lineage>
        <taxon>Bacteria</taxon>
        <taxon>Bacillati</taxon>
        <taxon>Actinomycetota</taxon>
        <taxon>Thermoleophilia</taxon>
        <taxon>Solirubrobacterales</taxon>
        <taxon>Solirubrobacteraceae</taxon>
        <taxon>environmental samples</taxon>
    </lineage>
</organism>
<dbReference type="Pfam" id="PF10101">
    <property type="entry name" value="DUF2339"/>
    <property type="match status" value="1"/>
</dbReference>
<sequence>TPWGAAATADRAAREDGPAENAAAGLRAVATTVGALLALHLASVQLVTAVAPGATAQALLSVLWGAAGVASLLAGLLRDLAPLRTGALWLLLAALGKVFLYDLSALTPVARVVSFLVLGLLLLLGAFAWQRIRPRPLPDLREAVAPGPRG</sequence>
<dbReference type="EMBL" id="CADCVJ010000008">
    <property type="protein sequence ID" value="CAA9461441.1"/>
    <property type="molecule type" value="Genomic_DNA"/>
</dbReference>
<evidence type="ECO:0000256" key="1">
    <source>
        <dbReference type="SAM" id="Phobius"/>
    </source>
</evidence>
<reference evidence="2" key="1">
    <citation type="submission" date="2020-02" db="EMBL/GenBank/DDBJ databases">
        <authorList>
            <person name="Meier V. D."/>
        </authorList>
    </citation>
    <scope>NUCLEOTIDE SEQUENCE</scope>
    <source>
        <strain evidence="2">AVDCRST_MAG38</strain>
    </source>
</reference>
<feature type="non-terminal residue" evidence="2">
    <location>
        <position position="1"/>
    </location>
</feature>
<proteinExistence type="predicted"/>
<evidence type="ECO:0000313" key="2">
    <source>
        <dbReference type="EMBL" id="CAA9461441.1"/>
    </source>
</evidence>
<feature type="transmembrane region" description="Helical" evidence="1">
    <location>
        <begin position="24"/>
        <end position="42"/>
    </location>
</feature>
<evidence type="ECO:0008006" key="3">
    <source>
        <dbReference type="Google" id="ProtNLM"/>
    </source>
</evidence>
<feature type="transmembrane region" description="Helical" evidence="1">
    <location>
        <begin position="109"/>
        <end position="129"/>
    </location>
</feature>
<dbReference type="InterPro" id="IPR019286">
    <property type="entry name" value="DUF2339_TM"/>
</dbReference>
<dbReference type="AlphaFoldDB" id="A0A6J4R1G9"/>